<gene>
    <name evidence="7" type="ORF">DFQ08_101146</name>
</gene>
<proteinExistence type="predicted"/>
<dbReference type="GO" id="GO:0042597">
    <property type="term" value="C:periplasmic space"/>
    <property type="evidence" value="ECO:0007669"/>
    <property type="project" value="UniProtKB-SubCell"/>
</dbReference>
<dbReference type="AlphaFoldDB" id="A0A368ZN48"/>
<evidence type="ECO:0000313" key="7">
    <source>
        <dbReference type="EMBL" id="RCW93353.1"/>
    </source>
</evidence>
<dbReference type="OrthoDB" id="7335480at2"/>
<reference evidence="7 8" key="1">
    <citation type="submission" date="2018-07" db="EMBL/GenBank/DDBJ databases">
        <title>Genomic Encyclopedia of Type Strains, Phase III (KMG-III): the genomes of soil and plant-associated and newly described type strains.</title>
        <authorList>
            <person name="Whitman W."/>
        </authorList>
    </citation>
    <scope>NUCLEOTIDE SEQUENCE [LARGE SCALE GENOMIC DNA]</scope>
    <source>
        <strain evidence="7 8">CECT 7958</strain>
    </source>
</reference>
<dbReference type="Gene3D" id="1.50.10.100">
    <property type="entry name" value="Chondroitin AC/alginate lyase"/>
    <property type="match status" value="1"/>
</dbReference>
<dbReference type="InterPro" id="IPR008929">
    <property type="entry name" value="Chondroitin_lyas"/>
</dbReference>
<keyword evidence="8" id="KW-1185">Reference proteome</keyword>
<feature type="domain" description="Heparin-sulfate lyase N-terminal" evidence="6">
    <location>
        <begin position="52"/>
        <end position="346"/>
    </location>
</feature>
<keyword evidence="3" id="KW-0574">Periplasm</keyword>
<sequence length="741" mass="84914">MNHFIAFLLGLICCAPLGAQGIPSGRVLTVNELSHYVTEEAKEAMERNDEVTVAQLALYFRRAFKTRYFFNWETVDQRFQDYQKRYPTLKAHHAARAATHRSIFPAQAQWKLPYKDLNGEAVNAYALRHLARQHKMVDIGYSYFYNAKERSSIEYFTTQLASLNTAFANGDYEKLEDGNGVYEAFRSGYRILNWLHLHSLFLGEKAYSDEAQLQTIATLLQHAQHLYEHNRTFKFGNHQTRGLSALAMVAILLKDFKGAELWYQHAMTLLGEHLDKEINADGFQFERTIHYHISDIGNYFYVYQLAKKNQLNIEATWENKLKSMFLTLAKIAFPDQSAPVLSDDTDTPWAEKNDISGAMTLGYLLFEDPEMGYFSTSDLSPKFYWNVSASELLKLENIQKKTPTYTSLAFPDTGYYVMREGWETQDHMLVISAGLDENKPDHQHGDMLGIQAMANGQVVLPNYQVRYSLDDLELFKNSLTKNVALVDNELQGKAYTSNKGGSGFGKFKSLPQPEVTVFKTGPELELFVGRHNGFEAIGVDYSRQVLNVENAFWIVKDNFKSEEAHAYKQIWQGHYSLEKRPNLLRSSFKNGSGLDIYQLHPIDTVSTDGARGKTWAIATKNQQNNFQFITVVFPFKTYDARIDETGTIQELKGWQLNASKWKMTGEQPLSLSKNSQSIFFNIKQLQHGDTTITFNKHSDVWLNDKNELKMMPLHDKEMTVTITQLGTSKTKTYHVETNNMN</sequence>
<evidence type="ECO:0000256" key="3">
    <source>
        <dbReference type="ARBA" id="ARBA00022764"/>
    </source>
</evidence>
<dbReference type="PANTHER" id="PTHR39210:SF1">
    <property type="entry name" value="HEPARIN-SULFATE LYASE"/>
    <property type="match status" value="1"/>
</dbReference>
<evidence type="ECO:0000256" key="4">
    <source>
        <dbReference type="ARBA" id="ARBA00023239"/>
    </source>
</evidence>
<dbReference type="Pfam" id="PF07940">
    <property type="entry name" value="Hepar_II_III_C"/>
    <property type="match status" value="1"/>
</dbReference>
<dbReference type="RefSeq" id="WP_114307888.1">
    <property type="nucleotide sequence ID" value="NZ_QPJO01000001.1"/>
</dbReference>
<feature type="domain" description="Heparinase II/III-like C-terminal" evidence="5">
    <location>
        <begin position="403"/>
        <end position="604"/>
    </location>
</feature>
<comment type="subcellular location">
    <subcellularLocation>
        <location evidence="1">Periplasm</location>
    </subcellularLocation>
</comment>
<dbReference type="Gene3D" id="2.70.98.70">
    <property type="match status" value="1"/>
</dbReference>
<dbReference type="SUPFAM" id="SSF48230">
    <property type="entry name" value="Chondroitin AC/alginate lyase"/>
    <property type="match status" value="1"/>
</dbReference>
<evidence type="ECO:0000256" key="2">
    <source>
        <dbReference type="ARBA" id="ARBA00022729"/>
    </source>
</evidence>
<keyword evidence="2" id="KW-0732">Signal</keyword>
<dbReference type="InterPro" id="IPR031680">
    <property type="entry name" value="Hepar_II_III_N"/>
</dbReference>
<evidence type="ECO:0000313" key="8">
    <source>
        <dbReference type="Proteomes" id="UP000253436"/>
    </source>
</evidence>
<accession>A0A368ZN48</accession>
<dbReference type="EMBL" id="QPJO01000001">
    <property type="protein sequence ID" value="RCW93353.1"/>
    <property type="molecule type" value="Genomic_DNA"/>
</dbReference>
<evidence type="ECO:0000256" key="1">
    <source>
        <dbReference type="ARBA" id="ARBA00004418"/>
    </source>
</evidence>
<evidence type="ECO:0000259" key="6">
    <source>
        <dbReference type="Pfam" id="PF16889"/>
    </source>
</evidence>
<comment type="caution">
    <text evidence="7">The sequence shown here is derived from an EMBL/GenBank/DDBJ whole genome shotgun (WGS) entry which is preliminary data.</text>
</comment>
<dbReference type="GO" id="GO:0016829">
    <property type="term" value="F:lyase activity"/>
    <property type="evidence" value="ECO:0007669"/>
    <property type="project" value="UniProtKB-KW"/>
</dbReference>
<keyword evidence="4" id="KW-0456">Lyase</keyword>
<dbReference type="InterPro" id="IPR012480">
    <property type="entry name" value="Hepar_II_III_C"/>
</dbReference>
<protein>
    <submittedName>
        <fullName evidence="7">Heparinase II/III-like protein</fullName>
    </submittedName>
</protein>
<dbReference type="Pfam" id="PF16889">
    <property type="entry name" value="Hepar_II_III_N"/>
    <property type="match status" value="1"/>
</dbReference>
<organism evidence="7 8">
    <name type="scientific">Winogradskyella arenosi</name>
    <dbReference type="NCBI Taxonomy" id="533325"/>
    <lineage>
        <taxon>Bacteria</taxon>
        <taxon>Pseudomonadati</taxon>
        <taxon>Bacteroidota</taxon>
        <taxon>Flavobacteriia</taxon>
        <taxon>Flavobacteriales</taxon>
        <taxon>Flavobacteriaceae</taxon>
        <taxon>Winogradskyella</taxon>
    </lineage>
</organism>
<dbReference type="PANTHER" id="PTHR39210">
    <property type="entry name" value="HEPARIN-SULFATE LYASE"/>
    <property type="match status" value="1"/>
</dbReference>
<dbReference type="Proteomes" id="UP000253436">
    <property type="component" value="Unassembled WGS sequence"/>
</dbReference>
<evidence type="ECO:0000259" key="5">
    <source>
        <dbReference type="Pfam" id="PF07940"/>
    </source>
</evidence>
<name>A0A368ZN48_9FLAO</name>